<dbReference type="RefSeq" id="NP_001246138.1">
    <property type="nucleotide sequence ID" value="NM_001259209.2"/>
</dbReference>
<name>A0A0B4K7S5_DROME</name>
<reference evidence="3 5" key="6">
    <citation type="journal article" date="2005" name="PLoS Comput. Biol.">
        <title>Combined evidence annotation of transposable elements in genome sequences.</title>
        <authorList>
            <person name="Quesneville H."/>
            <person name="Bergman C.M."/>
            <person name="Andrieu O."/>
            <person name="Autard D."/>
            <person name="Nouaud D."/>
            <person name="Ashburner M."/>
            <person name="Anxolabehere D."/>
        </authorList>
    </citation>
    <scope>NUCLEOTIDE SEQUENCE [LARGE SCALE GENOMIC DNA]</scope>
    <source>
        <strain evidence="5">Berkeley</strain>
    </source>
</reference>
<reference evidence="3 5" key="5">
    <citation type="journal article" date="2002" name="Genome Biol.">
        <title>Heterochromatic sequences in a Drosophila whole-genome shotgun assembly.</title>
        <authorList>
            <person name="Hoskins R.A."/>
            <person name="Smith C.D."/>
            <person name="Carlson J.W."/>
            <person name="Carvalho A.B."/>
            <person name="Halpern A."/>
            <person name="Kaminker J.S."/>
            <person name="Kennedy C."/>
            <person name="Mungall C.J."/>
            <person name="Sullivan B.A."/>
            <person name="Sutton G.G."/>
            <person name="Yasuhara J.C."/>
            <person name="Wakimoto B.T."/>
            <person name="Myers E.W."/>
            <person name="Celniker S.E."/>
            <person name="Rubin G.M."/>
            <person name="Karpen G.H."/>
        </authorList>
    </citation>
    <scope>NUCLEOTIDE SEQUENCE [LARGE SCALE GENOMIC DNA]</scope>
    <source>
        <strain evidence="5">Berkeley</strain>
    </source>
</reference>
<dbReference type="OMA" id="INGVMPF"/>
<dbReference type="GO" id="GO:0005524">
    <property type="term" value="F:ATP binding"/>
    <property type="evidence" value="ECO:0007669"/>
    <property type="project" value="InterPro"/>
</dbReference>
<accession>A0A0B4K7S5</accession>
<comment type="similarity">
    <text evidence="1">Belongs to the protein kinase superfamily. STE Ser/Thr protein kinase family. STE20 subfamily.</text>
</comment>
<reference evidence="3 5" key="4">
    <citation type="journal article" date="2002" name="Genome Biol.">
        <title>The transposable elements of the Drosophila melanogaster euchromatin: a genomics perspective.</title>
        <authorList>
            <person name="Kaminker J.S."/>
            <person name="Bergman C.M."/>
            <person name="Kronmiller B."/>
            <person name="Carlson J."/>
            <person name="Svirskas R."/>
            <person name="Patel S."/>
            <person name="Frise E."/>
            <person name="Wheeler D.A."/>
            <person name="Lewis S.E."/>
            <person name="Rubin G.M."/>
            <person name="Ashburner M."/>
            <person name="Celniker S.E."/>
        </authorList>
    </citation>
    <scope>NUCLEOTIDE SEQUENCE [LARGE SCALE GENOMIC DNA]</scope>
    <source>
        <strain evidence="5">Berkeley</strain>
    </source>
</reference>
<organism evidence="3 5">
    <name type="scientific">Drosophila melanogaster</name>
    <name type="common">Fruit fly</name>
    <dbReference type="NCBI Taxonomy" id="7227"/>
    <lineage>
        <taxon>Eukaryota</taxon>
        <taxon>Metazoa</taxon>
        <taxon>Ecdysozoa</taxon>
        <taxon>Arthropoda</taxon>
        <taxon>Hexapoda</taxon>
        <taxon>Insecta</taxon>
        <taxon>Pterygota</taxon>
        <taxon>Neoptera</taxon>
        <taxon>Endopterygota</taxon>
        <taxon>Diptera</taxon>
        <taxon>Brachycera</taxon>
        <taxon>Muscomorpha</taxon>
        <taxon>Ephydroidea</taxon>
        <taxon>Drosophilidae</taxon>
        <taxon>Drosophila</taxon>
        <taxon>Sophophora</taxon>
    </lineage>
</organism>
<feature type="domain" description="Protein kinase" evidence="2">
    <location>
        <begin position="10"/>
        <end position="298"/>
    </location>
</feature>
<dbReference type="VEuPathDB" id="VectorBase:FBgn0046692"/>
<dbReference type="RefSeq" id="NP_001036442.1">
    <property type="nucleotide sequence ID" value="NM_001042977.3"/>
</dbReference>
<dbReference type="GO" id="GO:0016301">
    <property type="term" value="F:kinase activity"/>
    <property type="evidence" value="ECO:0007669"/>
    <property type="project" value="UniProtKB-KW"/>
</dbReference>
<proteinExistence type="inferred from homology"/>
<dbReference type="AlphaFoldDB" id="A0A0B4K7S5"/>
<dbReference type="InterPro" id="IPR000719">
    <property type="entry name" value="Prot_kinase_dom"/>
</dbReference>
<dbReference type="SMR" id="A0A0B4K7S5"/>
<reference evidence="3 5" key="1">
    <citation type="journal article" date="2000" name="Science">
        <title>The genome sequence of Drosophila melanogaster.</title>
        <authorList>
            <person name="Adams M.D."/>
            <person name="Celniker S.E."/>
            <person name="Holt R.A."/>
            <person name="Evans C.A."/>
            <person name="Gocayne J.D."/>
            <person name="Amanatides P.G."/>
            <person name="Scherer S.E."/>
            <person name="Li P.W."/>
            <person name="Hoskins R.A."/>
            <person name="Galle R.F."/>
            <person name="George R.A."/>
            <person name="Lewis S.E."/>
            <person name="Richards S."/>
            <person name="Ashburner M."/>
            <person name="Henderson S.N."/>
            <person name="Sutton G.G."/>
            <person name="Wortman J.R."/>
            <person name="Yandell M.D."/>
            <person name="Zhang Q."/>
            <person name="Chen L.X."/>
            <person name="Brandon R.C."/>
            <person name="Rogers Y.H."/>
            <person name="Blazej R.G."/>
            <person name="Champe M."/>
            <person name="Pfeiffer B.D."/>
            <person name="Wan K.H."/>
            <person name="Doyle C."/>
            <person name="Baxter E.G."/>
            <person name="Helt G."/>
            <person name="Nelson C.R."/>
            <person name="Gabor G.L."/>
            <person name="Abril J.F."/>
            <person name="Agbayani A."/>
            <person name="An H.J."/>
            <person name="Andrews-Pfannkoch C."/>
            <person name="Baldwin D."/>
            <person name="Ballew R.M."/>
            <person name="Basu A."/>
            <person name="Baxendale J."/>
            <person name="Bayraktaroglu L."/>
            <person name="Beasley E.M."/>
            <person name="Beeson K.Y."/>
            <person name="Benos P.V."/>
            <person name="Berman B.P."/>
            <person name="Bhandari D."/>
            <person name="Bolshakov S."/>
            <person name="Borkova D."/>
            <person name="Botchan M.R."/>
            <person name="Bouck J."/>
            <person name="Brokstein P."/>
            <person name="Brottier P."/>
            <person name="Burtis K.C."/>
            <person name="Busam D.A."/>
            <person name="Butler H."/>
            <person name="Cadieu E."/>
            <person name="Center A."/>
            <person name="Chandra I."/>
            <person name="Cherry J.M."/>
            <person name="Cawley S."/>
            <person name="Dahlke C."/>
            <person name="Davenport L.B."/>
            <person name="Davies P."/>
            <person name="de Pablos B."/>
            <person name="Delcher A."/>
            <person name="Deng Z."/>
            <person name="Mays A.D."/>
            <person name="Dew I."/>
            <person name="Dietz S.M."/>
            <person name="Dodson K."/>
            <person name="Doup L.E."/>
            <person name="Downes M."/>
            <person name="Dugan-Rocha S."/>
            <person name="Dunkov B.C."/>
            <person name="Dunn P."/>
            <person name="Durbin K.J."/>
            <person name="Evangelista C.C."/>
            <person name="Ferraz C."/>
            <person name="Ferriera S."/>
            <person name="Fleischmann W."/>
            <person name="Fosler C."/>
            <person name="Gabrielian A.E."/>
            <person name="Garg N.S."/>
            <person name="Gelbart W.M."/>
            <person name="Glasser K."/>
            <person name="Glodek A."/>
            <person name="Gong F."/>
            <person name="Gorrell J.H."/>
            <person name="Gu Z."/>
            <person name="Guan P."/>
            <person name="Harris M."/>
            <person name="Harris N.L."/>
            <person name="Harvey D."/>
            <person name="Heiman T.J."/>
            <person name="Hernandez J.R."/>
            <person name="Houck J."/>
            <person name="Hostin D."/>
            <person name="Houston K.A."/>
            <person name="Howland T.J."/>
            <person name="Wei M.H."/>
            <person name="Ibegwam C."/>
            <person name="Jalali M."/>
            <person name="Kalush F."/>
            <person name="Karpen G.H."/>
            <person name="Ke Z."/>
            <person name="Kennison J.A."/>
            <person name="Ketchum K.A."/>
            <person name="Kimmel B.E."/>
            <person name="Kodira C.D."/>
            <person name="Kraft C."/>
            <person name="Kravitz S."/>
            <person name="Kulp D."/>
            <person name="Lai Z."/>
            <person name="Lasko P."/>
            <person name="Lei Y."/>
            <person name="Levitsky A.A."/>
            <person name="Li J."/>
            <person name="Li Z."/>
            <person name="Liang Y."/>
            <person name="Lin X."/>
            <person name="Liu X."/>
            <person name="Mattei B."/>
            <person name="McIntosh T.C."/>
            <person name="McLeod M.P."/>
            <person name="McPherson D."/>
            <person name="Merkulov G."/>
            <person name="Milshina N.V."/>
            <person name="Mobarry C."/>
            <person name="Morris J."/>
            <person name="Moshrefi A."/>
            <person name="Mount S.M."/>
            <person name="Moy M."/>
            <person name="Murphy B."/>
            <person name="Murphy L."/>
            <person name="Muzny D.M."/>
            <person name="Nelson D.L."/>
            <person name="Nelson D.R."/>
            <person name="Nelson K.A."/>
            <person name="Nixon K."/>
            <person name="Nusskern D.R."/>
            <person name="Pacleb J.M."/>
            <person name="Palazzolo M."/>
            <person name="Pittman G.S."/>
            <person name="Pan S."/>
            <person name="Pollard J."/>
            <person name="Puri V."/>
            <person name="Reese M.G."/>
            <person name="Reinert K."/>
            <person name="Remington K."/>
            <person name="Saunders R.D."/>
            <person name="Scheeler F."/>
            <person name="Shen H."/>
            <person name="Shue B.C."/>
            <person name="Siden-Kiamos I."/>
            <person name="Simpson M."/>
            <person name="Skupski M.P."/>
            <person name="Smith T."/>
            <person name="Spier E."/>
            <person name="Spradling A.C."/>
            <person name="Stapleton M."/>
            <person name="Strong R."/>
            <person name="Sun E."/>
            <person name="Svirskas R."/>
            <person name="Tector C."/>
            <person name="Turner R."/>
            <person name="Venter E."/>
            <person name="Wang A.H."/>
            <person name="Wang X."/>
            <person name="Wang Z.Y."/>
            <person name="Wassarman D.A."/>
            <person name="Weinstock G.M."/>
            <person name="Weissenbach J."/>
            <person name="Williams S.M."/>
            <person name="WoodageT"/>
            <person name="Worley K.C."/>
            <person name="Wu D."/>
            <person name="Yang S."/>
            <person name="Yao Q.A."/>
            <person name="Ye J."/>
            <person name="Yeh R.F."/>
            <person name="Zaveri J.S."/>
            <person name="Zhan M."/>
            <person name="Zhang G."/>
            <person name="Zhao Q."/>
            <person name="Zheng L."/>
            <person name="Zheng X.H."/>
            <person name="Zhong F.N."/>
            <person name="Zhong W."/>
            <person name="Zhou X."/>
            <person name="Zhu S."/>
            <person name="Zhu X."/>
            <person name="Smith H.O."/>
            <person name="Gibbs R.A."/>
            <person name="Myers E.W."/>
            <person name="Rubin G.M."/>
            <person name="Venter J.C."/>
        </authorList>
    </citation>
    <scope>NUCLEOTIDE SEQUENCE [LARGE SCALE GENOMIC DNA]</scope>
    <source>
        <strain evidence="5">Berkeley</strain>
    </source>
</reference>
<reference evidence="3 5" key="7">
    <citation type="journal article" date="2007" name="Science">
        <title>The Release 5.1 annotation of Drosophila melanogaster heterochromatin.</title>
        <authorList>
            <person name="Smith C.D."/>
            <person name="Shu S."/>
            <person name="Mungall C.J."/>
            <person name="Karpen G.H."/>
        </authorList>
    </citation>
    <scope>NUCLEOTIDE SEQUENCE [LARGE SCALE GENOMIC DNA]</scope>
    <source>
        <strain evidence="5">Berkeley</strain>
    </source>
</reference>
<dbReference type="AGR" id="FB:FBgn0046692"/>
<evidence type="ECO:0000259" key="2">
    <source>
        <dbReference type="PROSITE" id="PS50011"/>
    </source>
</evidence>
<sequence length="346" mass="39895">MMCSNNISDYKLLEILKNGMIGTVYKAEDINNKCLAVKKVSMDQPMEKLTLLFNEVLTVRRLQHRNINTIVSCFLYKQYVYLTYKFMCFGNCEVLLKNVYTSGFPEVAIALILKDVLSALTYIHSEHYVHGSVRAKHILLSPRKAVLSNFSYCQSFISQGEKKTFIFGSTVGIEKELYWTAPEVLYQNLSGYTEKIDIYSIGITCCEMANGFQPFKDTELTYMYIEKVRGSLQVLLDKNSLLENQGSLSLEHTNKRIARDVIVNKSFSENFHQFVELCLNKNPLSRWAASKLMTHSFLKQCRNTSLLDQLKDLGQKMSKFKRNEHEIFSDARGSHNPQPNDTIWKF</sequence>
<dbReference type="PhylomeDB" id="A0A0B4K7S5"/>
<reference evidence="3 5" key="8">
    <citation type="journal article" date="2007" name="Science">
        <title>Sequence finishing and mapping of Drosophila melanogaster heterochromatin.</title>
        <authorList>
            <person name="Hoskins R.A."/>
            <person name="Carlson J.W."/>
            <person name="Kennedy C."/>
            <person name="Acevedo D."/>
            <person name="Evans-Holm M."/>
            <person name="Frise E."/>
            <person name="Wan K.H."/>
            <person name="Park S."/>
            <person name="Mendez-Lago M."/>
            <person name="Rossi F."/>
            <person name="Villasante A."/>
            <person name="Dimitri P."/>
            <person name="Karpen G.H."/>
            <person name="Celniker S.E."/>
        </authorList>
    </citation>
    <scope>NUCLEOTIDE SEQUENCE [LARGE SCALE GENOMIC DNA]</scope>
    <source>
        <strain evidence="5">Berkeley</strain>
    </source>
</reference>
<dbReference type="DNASU" id="3355135"/>
<dbReference type="PROSITE" id="PS50011">
    <property type="entry name" value="PROTEIN_KINASE_DOM"/>
    <property type="match status" value="1"/>
</dbReference>
<reference evidence="3 5" key="9">
    <citation type="journal article" date="2015" name="G3 (Bethesda)">
        <title>Gene Model Annotations for Drosophila melanogaster: Impact of High-Throughput Data.</title>
        <authorList>
            <consortium name="FlyBase Consortium"/>
            <person name="Matthews B.B."/>
            <person name="Dos Santos G."/>
            <person name="Crosby M.A."/>
            <person name="Emmert D.B."/>
            <person name="St Pierre S.E."/>
            <person name="Gramates L.S."/>
            <person name="Zhou P."/>
            <person name="Schroeder A.J."/>
            <person name="Falls K."/>
            <person name="Strelets V."/>
            <person name="Russo S.M."/>
            <person name="Gelbart W.M."/>
            <person name="null"/>
        </authorList>
    </citation>
    <scope>NUCLEOTIDE SEQUENCE [LARGE SCALE GENOMIC DNA]</scope>
    <source>
        <strain evidence="5">Berkeley</strain>
    </source>
</reference>
<dbReference type="CTD" id="3355135"/>
<dbReference type="BioGRID-ORCS" id="3355135">
    <property type="hits" value="1 hit in 3 CRISPR screens"/>
</dbReference>
<dbReference type="EMBL" id="AE013599">
    <property type="protein sequence ID" value="AFH07893.1"/>
    <property type="molecule type" value="Genomic_DNA"/>
</dbReference>
<dbReference type="PANTHER" id="PTHR48014:SF21">
    <property type="entry name" value="SERINE_THREONINE-PROTEIN KINASE FRAY2"/>
    <property type="match status" value="1"/>
</dbReference>
<dbReference type="Gene3D" id="1.10.510.10">
    <property type="entry name" value="Transferase(Phosphotransferase) domain 1"/>
    <property type="match status" value="1"/>
</dbReference>
<dbReference type="KEGG" id="dme:Dmel_CG40293"/>
<evidence type="ECO:0000313" key="4">
    <source>
        <dbReference type="FlyBase" id="FBgn0046692"/>
    </source>
</evidence>
<dbReference type="Gene3D" id="3.30.200.20">
    <property type="entry name" value="Phosphorylase Kinase, domain 1"/>
    <property type="match status" value="1"/>
</dbReference>
<dbReference type="SUPFAM" id="SSF56112">
    <property type="entry name" value="Protein kinase-like (PK-like)"/>
    <property type="match status" value="1"/>
</dbReference>
<keyword evidence="5" id="KW-1185">Reference proteome</keyword>
<dbReference type="GeneID" id="3355135"/>
<dbReference type="FlyBase" id="FBgn0046692">
    <property type="gene designation" value="Stlk"/>
</dbReference>
<reference evidence="3 5" key="10">
    <citation type="journal article" date="2015" name="G3 (Bethesda)">
        <title>Gene Model Annotations for Drosophila melanogaster: The Rule-Benders.</title>
        <authorList>
            <consortium name="FlyBase Consortium"/>
            <person name="Crosby M.A."/>
            <person name="Gramates L.S."/>
            <person name="Dos Santos G."/>
            <person name="Matthews B.B."/>
            <person name="St Pierre S.E."/>
            <person name="Zhou P."/>
            <person name="Schroeder A.J."/>
            <person name="Falls K."/>
            <person name="Emmert D.B."/>
            <person name="Russo S.M."/>
            <person name="Gelbart W.M."/>
            <person name="null"/>
        </authorList>
    </citation>
    <scope>NUCLEOTIDE SEQUENCE [LARGE SCALE GENOMIC DNA]</scope>
    <source>
        <strain evidence="5">Berkeley</strain>
    </source>
</reference>
<reference evidence="3 5" key="3">
    <citation type="journal article" date="2002" name="Genome Biol.">
        <title>Annotation of the Drosophila melanogaster euchromatic genome: a systematic review.</title>
        <authorList>
            <person name="Misra S."/>
            <person name="Crosby M.A."/>
            <person name="Mungall C.J."/>
            <person name="Matthews B.B."/>
            <person name="Campbell K.S."/>
            <person name="Hradecky P."/>
            <person name="Huang Y."/>
            <person name="Kaminker J.S."/>
            <person name="Millburn G.H."/>
            <person name="Prochnik S.E."/>
            <person name="Smith C.D."/>
            <person name="Tupy J.L."/>
            <person name="Whitfied E.J."/>
            <person name="Bayraktaroglu L."/>
            <person name="Berman B.P."/>
            <person name="Bettencourt B.R."/>
            <person name="Celniker S.E."/>
            <person name="de Grey A.D."/>
            <person name="Drysdale R.A."/>
            <person name="Harris N.L."/>
            <person name="Richter J."/>
            <person name="Russo S."/>
            <person name="Schroeder A.J."/>
            <person name="Shu S.Q."/>
            <person name="Stapleton M."/>
            <person name="Yamada C."/>
            <person name="Ashburner M."/>
            <person name="Gelbart W.M."/>
            <person name="Rubin G.M."/>
            <person name="Lewis S.E."/>
        </authorList>
    </citation>
    <scope>GENOME REANNOTATION</scope>
    <source>
        <strain evidence="5">Berkeley</strain>
    </source>
</reference>
<reference evidence="3 5" key="11">
    <citation type="journal article" date="2015" name="Genome Res.">
        <title>The Release 6 reference sequence of the Drosophila melanogaster genome.</title>
        <authorList>
            <person name="Hoskins R.A."/>
            <person name="Carlson J.W."/>
            <person name="Wan K.H."/>
            <person name="Park S."/>
            <person name="Mendez I."/>
            <person name="Galle S.E."/>
            <person name="Booth B.W."/>
            <person name="Pfeiffer B.D."/>
            <person name="George R.A."/>
            <person name="Svirskas R."/>
            <person name="Krzywinski M."/>
            <person name="Schein J."/>
            <person name="Accardo M.C."/>
            <person name="Damia E."/>
            <person name="Messina G."/>
            <person name="Mendez-Lago M."/>
            <person name="de Pablos B."/>
            <person name="Demakova O.V."/>
            <person name="Andreyeva E.N."/>
            <person name="Boldyreva L.V."/>
            <person name="Marra M."/>
            <person name="Carvalho A.B."/>
            <person name="Dimitri P."/>
            <person name="Villasante A."/>
            <person name="Zhimulev I.F."/>
            <person name="Rubin G.M."/>
            <person name="Karpen G.H."/>
            <person name="Celniker S.E."/>
        </authorList>
    </citation>
    <scope>NUCLEOTIDE SEQUENCE [LARGE SCALE GENOMIC DNA]</scope>
    <source>
        <strain evidence="5">Berkeley</strain>
    </source>
</reference>
<evidence type="ECO:0000313" key="3">
    <source>
        <dbReference type="EMBL" id="AFH07893.1"/>
    </source>
</evidence>
<dbReference type="InterPro" id="IPR011009">
    <property type="entry name" value="Kinase-like_dom_sf"/>
</dbReference>
<dbReference type="GO" id="GO:0043539">
    <property type="term" value="F:protein serine/threonine kinase activator activity"/>
    <property type="evidence" value="ECO:0007669"/>
    <property type="project" value="InterPro"/>
</dbReference>
<dbReference type="Pfam" id="PF00069">
    <property type="entry name" value="Pkinase"/>
    <property type="match status" value="1"/>
</dbReference>
<dbReference type="Proteomes" id="UP000000803">
    <property type="component" value="Chromosome 2R"/>
</dbReference>
<dbReference type="ExpressionAtlas" id="A0A0B4K7S5">
    <property type="expression patterns" value="baseline and differential"/>
</dbReference>
<evidence type="ECO:0000313" key="5">
    <source>
        <dbReference type="Proteomes" id="UP000000803"/>
    </source>
</evidence>
<dbReference type="PANTHER" id="PTHR48014">
    <property type="entry name" value="SERINE/THREONINE-PROTEIN KINASE FRAY2"/>
    <property type="match status" value="1"/>
</dbReference>
<gene>
    <name evidence="3 4" type="primary">Stlk</name>
    <name evidence="3" type="synonym">BcDNA:LD05623</name>
    <name evidence="3" type="synonym">Dmel\CG40293</name>
    <name evidence="3" type="synonym">DmSTRADalpha</name>
    <name evidence="3" type="synonym">LD05623</name>
    <name evidence="3" type="synonym">stlk</name>
    <name evidence="3" type="synonym">STRADalpha</name>
    <name evidence="3 4" type="ORF">CG40293</name>
    <name evidence="3" type="ORF">Dmel_CG40293</name>
</gene>
<reference evidence="3 5" key="2">
    <citation type="journal article" date="2002" name="Genome Biol.">
        <title>Finishing a whole-genome shotgun: release 3 of the Drosophila melanogaster euchromatic genome sequence.</title>
        <authorList>
            <person name="Celniker S.E."/>
            <person name="Wheeler D.A."/>
            <person name="Kronmiller B."/>
            <person name="Carlson J.W."/>
            <person name="Halpern A."/>
            <person name="Patel S."/>
            <person name="Adams M."/>
            <person name="Champe M."/>
            <person name="Dugan S.P."/>
            <person name="Frise E."/>
            <person name="Hodgson A."/>
            <person name="George R.A."/>
            <person name="Hoskins R.A."/>
            <person name="Laverty T."/>
            <person name="Muzny D.M."/>
            <person name="Nelson C.R."/>
            <person name="Pacleb J.M."/>
            <person name="Park S."/>
            <person name="Pfeiffer B.D."/>
            <person name="Richards S."/>
            <person name="Sodergren E.J."/>
            <person name="Svirskas R."/>
            <person name="Tabor P.E."/>
            <person name="Wan K."/>
            <person name="Stapleton M."/>
            <person name="Sutton G.G."/>
            <person name="Venter C."/>
            <person name="Weinstock G."/>
            <person name="Scherer S.E."/>
            <person name="Myers E.W."/>
            <person name="Gibbs R.A."/>
            <person name="Rubin G.M."/>
        </authorList>
    </citation>
    <scope>NUCLEOTIDE SEQUENCE [LARGE SCALE GENOMIC DNA]</scope>
    <source>
        <strain evidence="5">Berkeley</strain>
    </source>
</reference>
<dbReference type="InterPro" id="IPR047173">
    <property type="entry name" value="STRAD_A/B-like"/>
</dbReference>
<dbReference type="CDD" id="cd08216">
    <property type="entry name" value="PK_STRAD"/>
    <property type="match status" value="1"/>
</dbReference>
<dbReference type="OrthoDB" id="840771at2759"/>
<protein>
    <submittedName>
        <fullName evidence="3">Ste20-like kinase, isoform C</fullName>
    </submittedName>
</protein>
<evidence type="ECO:0000256" key="1">
    <source>
        <dbReference type="ARBA" id="ARBA00008874"/>
    </source>
</evidence>